<keyword evidence="2" id="KW-1185">Reference proteome</keyword>
<organism evidence="1 2">
    <name type="scientific">Steccherinum ochraceum</name>
    <dbReference type="NCBI Taxonomy" id="92696"/>
    <lineage>
        <taxon>Eukaryota</taxon>
        <taxon>Fungi</taxon>
        <taxon>Dikarya</taxon>
        <taxon>Basidiomycota</taxon>
        <taxon>Agaricomycotina</taxon>
        <taxon>Agaricomycetes</taxon>
        <taxon>Polyporales</taxon>
        <taxon>Steccherinaceae</taxon>
        <taxon>Steccherinum</taxon>
    </lineage>
</organism>
<comment type="caution">
    <text evidence="1">The sequence shown here is derived from an EMBL/GenBank/DDBJ whole genome shotgun (WGS) entry which is preliminary data.</text>
</comment>
<gene>
    <name evidence="1" type="ORF">EIP91_011834</name>
</gene>
<dbReference type="Proteomes" id="UP000292702">
    <property type="component" value="Unassembled WGS sequence"/>
</dbReference>
<protein>
    <submittedName>
        <fullName evidence="1">Uncharacterized protein</fullName>
    </submittedName>
</protein>
<dbReference type="EMBL" id="RWJN01000082">
    <property type="protein sequence ID" value="TCD67900.1"/>
    <property type="molecule type" value="Genomic_DNA"/>
</dbReference>
<evidence type="ECO:0000313" key="2">
    <source>
        <dbReference type="Proteomes" id="UP000292702"/>
    </source>
</evidence>
<name>A0A4R0RHD4_9APHY</name>
<proteinExistence type="predicted"/>
<dbReference type="OrthoDB" id="3266220at2759"/>
<dbReference type="AlphaFoldDB" id="A0A4R0RHD4"/>
<reference evidence="1 2" key="1">
    <citation type="submission" date="2018-11" db="EMBL/GenBank/DDBJ databases">
        <title>Genome assembly of Steccherinum ochraceum LE-BIN_3174, the white-rot fungus of the Steccherinaceae family (The Residual Polyporoid clade, Polyporales, Basidiomycota).</title>
        <authorList>
            <person name="Fedorova T.V."/>
            <person name="Glazunova O.A."/>
            <person name="Landesman E.O."/>
            <person name="Moiseenko K.V."/>
            <person name="Psurtseva N.V."/>
            <person name="Savinova O.S."/>
            <person name="Shakhova N.V."/>
            <person name="Tyazhelova T.V."/>
            <person name="Vasina D.V."/>
        </authorList>
    </citation>
    <scope>NUCLEOTIDE SEQUENCE [LARGE SCALE GENOMIC DNA]</scope>
    <source>
        <strain evidence="1 2">LE-BIN_3174</strain>
    </source>
</reference>
<evidence type="ECO:0000313" key="1">
    <source>
        <dbReference type="EMBL" id="TCD67900.1"/>
    </source>
</evidence>
<accession>A0A4R0RHD4</accession>
<sequence>MVDSPQVAPVDHPSLYLSIIRQTTVFTMPYNSSDSKDQLRSLKSAMQSRIGSTFRPRRNTLVGRVASTTPSPTDSECSTLIDFNLDEAEVKPISGVIYEDDTDRAIMLEEDNCAWVDERAYNASLNPTRPVRARTSQGQQVFSGPSDMIDEEDRAWCMPSKQAKPKSSTLFSFSPRRQKAVARGGLEPEMLDEEDRAWM</sequence>